<feature type="region of interest" description="Disordered" evidence="5">
    <location>
        <begin position="123"/>
        <end position="153"/>
    </location>
</feature>
<dbReference type="SMART" id="SM00717">
    <property type="entry name" value="SANT"/>
    <property type="match status" value="2"/>
</dbReference>
<dbReference type="PROSITE" id="PS50090">
    <property type="entry name" value="MYB_LIKE"/>
    <property type="match status" value="2"/>
</dbReference>
<comment type="subcellular location">
    <subcellularLocation>
        <location evidence="1">Nucleus</location>
    </subcellularLocation>
</comment>
<dbReference type="InterPro" id="IPR009057">
    <property type="entry name" value="Homeodomain-like_sf"/>
</dbReference>
<dbReference type="AlphaFoldDB" id="A0A0D6R8Q9"/>
<feature type="compositionally biased region" description="Polar residues" evidence="5">
    <location>
        <begin position="138"/>
        <end position="153"/>
    </location>
</feature>
<dbReference type="EMBL" id="GCKF01026618">
    <property type="protein sequence ID" value="JAG98305.1"/>
    <property type="molecule type" value="Transcribed_RNA"/>
</dbReference>
<feature type="domain" description="HTH myb-type" evidence="7">
    <location>
        <begin position="62"/>
        <end position="116"/>
    </location>
</feature>
<protein>
    <submittedName>
        <fullName evidence="8">Uncharacterized protein</fullName>
    </submittedName>
</protein>
<dbReference type="InterPro" id="IPR017930">
    <property type="entry name" value="Myb_dom"/>
</dbReference>
<evidence type="ECO:0000256" key="2">
    <source>
        <dbReference type="ARBA" id="ARBA00022737"/>
    </source>
</evidence>
<dbReference type="Gene3D" id="1.10.10.60">
    <property type="entry name" value="Homeodomain-like"/>
    <property type="match status" value="2"/>
</dbReference>
<dbReference type="InterPro" id="IPR015495">
    <property type="entry name" value="Myb_TF_plants"/>
</dbReference>
<feature type="region of interest" description="Disordered" evidence="5">
    <location>
        <begin position="217"/>
        <end position="251"/>
    </location>
</feature>
<keyword evidence="2" id="KW-0677">Repeat</keyword>
<reference evidence="8" key="1">
    <citation type="submission" date="2015-03" db="EMBL/GenBank/DDBJ databases">
        <title>A transcriptome of Araucaria cunninghamii, an australian fine timber species.</title>
        <authorList>
            <person name="Jing Yi C.J.Y."/>
            <person name="Yin San L.Y.S."/>
            <person name="Abdul Karim S.S."/>
            <person name="Wan Azmi N.N."/>
            <person name="Hercus R.R."/>
            <person name="Croft L.L."/>
        </authorList>
    </citation>
    <scope>NUCLEOTIDE SEQUENCE</scope>
    <source>
        <strain evidence="8">MI0301</strain>
        <tissue evidence="8">Leaf</tissue>
    </source>
</reference>
<feature type="compositionally biased region" description="Polar residues" evidence="5">
    <location>
        <begin position="279"/>
        <end position="291"/>
    </location>
</feature>
<dbReference type="SUPFAM" id="SSF46689">
    <property type="entry name" value="Homeodomain-like"/>
    <property type="match status" value="1"/>
</dbReference>
<keyword evidence="3" id="KW-0238">DNA-binding</keyword>
<dbReference type="GO" id="GO:0005634">
    <property type="term" value="C:nucleus"/>
    <property type="evidence" value="ECO:0007669"/>
    <property type="project" value="UniProtKB-SubCell"/>
</dbReference>
<dbReference type="GO" id="GO:0009733">
    <property type="term" value="P:response to auxin"/>
    <property type="evidence" value="ECO:0007669"/>
    <property type="project" value="TreeGrafter"/>
</dbReference>
<keyword evidence="4" id="KW-0539">Nucleus</keyword>
<proteinExistence type="predicted"/>
<evidence type="ECO:0000256" key="3">
    <source>
        <dbReference type="ARBA" id="ARBA00023125"/>
    </source>
</evidence>
<evidence type="ECO:0000259" key="7">
    <source>
        <dbReference type="PROSITE" id="PS51294"/>
    </source>
</evidence>
<name>A0A0D6R8Q9_ARACU</name>
<feature type="compositionally biased region" description="Polar residues" evidence="5">
    <location>
        <begin position="217"/>
        <end position="233"/>
    </location>
</feature>
<evidence type="ECO:0000256" key="5">
    <source>
        <dbReference type="SAM" id="MobiDB-lite"/>
    </source>
</evidence>
<dbReference type="GO" id="GO:0003677">
    <property type="term" value="F:DNA binding"/>
    <property type="evidence" value="ECO:0007669"/>
    <property type="project" value="UniProtKB-KW"/>
</dbReference>
<dbReference type="CDD" id="cd00167">
    <property type="entry name" value="SANT"/>
    <property type="match status" value="2"/>
</dbReference>
<dbReference type="Pfam" id="PF00249">
    <property type="entry name" value="Myb_DNA-binding"/>
    <property type="match status" value="2"/>
</dbReference>
<dbReference type="FunFam" id="1.10.10.60:FF:000001">
    <property type="entry name" value="MYB-related transcription factor"/>
    <property type="match status" value="1"/>
</dbReference>
<dbReference type="PANTHER" id="PTHR10641:SF1290">
    <property type="entry name" value="MYB-RELATED PROTEIN 306-LIKE"/>
    <property type="match status" value="1"/>
</dbReference>
<evidence type="ECO:0000256" key="4">
    <source>
        <dbReference type="ARBA" id="ARBA00023242"/>
    </source>
</evidence>
<feature type="domain" description="Myb-like" evidence="6">
    <location>
        <begin position="62"/>
        <end position="112"/>
    </location>
</feature>
<feature type="compositionally biased region" description="Basic and acidic residues" evidence="5">
    <location>
        <begin position="128"/>
        <end position="137"/>
    </location>
</feature>
<feature type="domain" description="HTH myb-type" evidence="7">
    <location>
        <begin position="9"/>
        <end position="61"/>
    </location>
</feature>
<feature type="region of interest" description="Disordered" evidence="5">
    <location>
        <begin position="272"/>
        <end position="291"/>
    </location>
</feature>
<feature type="domain" description="Myb-like" evidence="6">
    <location>
        <begin position="9"/>
        <end position="61"/>
    </location>
</feature>
<dbReference type="PANTHER" id="PTHR10641">
    <property type="entry name" value="MYB FAMILY TRANSCRIPTION FACTOR"/>
    <property type="match status" value="1"/>
</dbReference>
<evidence type="ECO:0000259" key="6">
    <source>
        <dbReference type="PROSITE" id="PS50090"/>
    </source>
</evidence>
<dbReference type="PROSITE" id="PS51294">
    <property type="entry name" value="HTH_MYB"/>
    <property type="match status" value="2"/>
</dbReference>
<dbReference type="InterPro" id="IPR001005">
    <property type="entry name" value="SANT/Myb"/>
</dbReference>
<evidence type="ECO:0000256" key="1">
    <source>
        <dbReference type="ARBA" id="ARBA00004123"/>
    </source>
</evidence>
<evidence type="ECO:0000313" key="8">
    <source>
        <dbReference type="EMBL" id="JAG98305.1"/>
    </source>
</evidence>
<organism evidence="8">
    <name type="scientific">Araucaria cunninghamii</name>
    <name type="common">Hoop pine</name>
    <name type="synonym">Moreton Bay pine</name>
    <dbReference type="NCBI Taxonomy" id="56994"/>
    <lineage>
        <taxon>Eukaryota</taxon>
        <taxon>Viridiplantae</taxon>
        <taxon>Streptophyta</taxon>
        <taxon>Embryophyta</taxon>
        <taxon>Tracheophyta</taxon>
        <taxon>Spermatophyta</taxon>
        <taxon>Pinopsida</taxon>
        <taxon>Pinidae</taxon>
        <taxon>Conifers II</taxon>
        <taxon>Araucariales</taxon>
        <taxon>Araucariaceae</taxon>
        <taxon>Araucaria</taxon>
    </lineage>
</organism>
<sequence length="327" mass="36440">MGRSPCCDKVGVKKGPWTPEEDIVLVSYIQEHGPGNWRMVPAHTGLMSCSKSCRLRWTNYLRPGIKRGNFTPHEDRIIVHLQALLGNRWAAIASYLPQRTDNDIKNYWNTHLKKRLKKLQTPFGSNELTRDSTKRSSDLSVNAGSSKGQWESKLQTDIHRAKQELYEALNMGSSPDLQASSGCISTPCINSSSYYAASIENFTKLLEGWKRSSANSNDMKALPSMQNSGSATPSSSDSQSSHHISSDSQMEGLNSMDNGSLAWTSQFDSYGDDQHHHVQASQSNGFQNTTVDNGLPFSGLENWLMEESNQDQLNYMNTQAVYDLGCF</sequence>
<feature type="compositionally biased region" description="Low complexity" evidence="5">
    <location>
        <begin position="234"/>
        <end position="249"/>
    </location>
</feature>
<accession>A0A0D6R8Q9</accession>